<dbReference type="PANTHER" id="PTHR46031:SF29">
    <property type="entry name" value="DRBM DOMAIN-CONTAINING PROTEIN"/>
    <property type="match status" value="1"/>
</dbReference>
<dbReference type="CDD" id="cd19908">
    <property type="entry name" value="DSRM_AtDRB-like_rpt2"/>
    <property type="match status" value="1"/>
</dbReference>
<dbReference type="Gene3D" id="3.30.160.20">
    <property type="match status" value="2"/>
</dbReference>
<reference evidence="6 7" key="1">
    <citation type="submission" date="2020-04" db="EMBL/GenBank/DDBJ databases">
        <title>Plant Genome Project.</title>
        <authorList>
            <person name="Zhang R.-G."/>
        </authorList>
    </citation>
    <scope>NUCLEOTIDE SEQUENCE [LARGE SCALE GENOMIC DNA]</scope>
    <source>
        <strain evidence="6">YNK0</strain>
        <tissue evidence="6">Leaf</tissue>
    </source>
</reference>
<dbReference type="PROSITE" id="PS50137">
    <property type="entry name" value="DS_RBD"/>
    <property type="match status" value="2"/>
</dbReference>
<evidence type="ECO:0000256" key="3">
    <source>
        <dbReference type="PROSITE-ProRule" id="PRU00266"/>
    </source>
</evidence>
<feature type="region of interest" description="Disordered" evidence="4">
    <location>
        <begin position="472"/>
        <end position="523"/>
    </location>
</feature>
<feature type="domain" description="DRBM" evidence="5">
    <location>
        <begin position="140"/>
        <end position="208"/>
    </location>
</feature>
<dbReference type="InterPro" id="IPR044451">
    <property type="entry name" value="AtDRB-like_DSRM_2"/>
</dbReference>
<feature type="compositionally biased region" description="Low complexity" evidence="4">
    <location>
        <begin position="419"/>
        <end position="441"/>
    </location>
</feature>
<dbReference type="CDD" id="cd19907">
    <property type="entry name" value="DSRM_AtDRB-like_rpt1"/>
    <property type="match status" value="1"/>
</dbReference>
<proteinExistence type="predicted"/>
<dbReference type="OMA" id="YACFREG"/>
<name>A0A834YF33_TETSI</name>
<dbReference type="SUPFAM" id="SSF54768">
    <property type="entry name" value="dsRNA-binding domain-like"/>
    <property type="match status" value="2"/>
</dbReference>
<feature type="region of interest" description="Disordered" evidence="4">
    <location>
        <begin position="209"/>
        <end position="274"/>
    </location>
</feature>
<keyword evidence="7" id="KW-1185">Reference proteome</keyword>
<dbReference type="FunFam" id="3.30.160.20:FF:000036">
    <property type="entry name" value="Double-stranded RNA-binding protein 2"/>
    <property type="match status" value="2"/>
</dbReference>
<feature type="compositionally biased region" description="Basic and acidic residues" evidence="4">
    <location>
        <begin position="241"/>
        <end position="255"/>
    </location>
</feature>
<dbReference type="EMBL" id="JABCRI010000023">
    <property type="protein sequence ID" value="KAF8378045.1"/>
    <property type="molecule type" value="Genomic_DNA"/>
</dbReference>
<dbReference type="InterPro" id="IPR044450">
    <property type="entry name" value="AtDRB-like_DSRM_1"/>
</dbReference>
<feature type="compositionally biased region" description="Polar residues" evidence="4">
    <location>
        <begin position="325"/>
        <end position="337"/>
    </location>
</feature>
<dbReference type="Pfam" id="PF00035">
    <property type="entry name" value="dsrm"/>
    <property type="match status" value="2"/>
</dbReference>
<evidence type="ECO:0000259" key="5">
    <source>
        <dbReference type="PROSITE" id="PS50137"/>
    </source>
</evidence>
<dbReference type="AlphaFoldDB" id="A0A834YF33"/>
<feature type="region of interest" description="Disordered" evidence="4">
    <location>
        <begin position="380"/>
        <end position="441"/>
    </location>
</feature>
<evidence type="ECO:0000256" key="1">
    <source>
        <dbReference type="ARBA" id="ARBA00022737"/>
    </source>
</evidence>
<dbReference type="SMART" id="SM00358">
    <property type="entry name" value="DSRM"/>
    <property type="match status" value="2"/>
</dbReference>
<evidence type="ECO:0000313" key="6">
    <source>
        <dbReference type="EMBL" id="KAF8378045.1"/>
    </source>
</evidence>
<keyword evidence="2 3" id="KW-0694">RNA-binding</keyword>
<protein>
    <recommendedName>
        <fullName evidence="5">DRBM domain-containing protein</fullName>
    </recommendedName>
</protein>
<feature type="domain" description="DRBM" evidence="5">
    <location>
        <begin position="54"/>
        <end position="123"/>
    </location>
</feature>
<keyword evidence="1" id="KW-0677">Repeat</keyword>
<dbReference type="PANTHER" id="PTHR46031">
    <property type="match status" value="1"/>
</dbReference>
<evidence type="ECO:0000313" key="7">
    <source>
        <dbReference type="Proteomes" id="UP000655225"/>
    </source>
</evidence>
<feature type="compositionally biased region" description="Low complexity" evidence="4">
    <location>
        <begin position="491"/>
        <end position="516"/>
    </location>
</feature>
<evidence type="ECO:0000256" key="4">
    <source>
        <dbReference type="SAM" id="MobiDB-lite"/>
    </source>
</evidence>
<feature type="compositionally biased region" description="Polar residues" evidence="4">
    <location>
        <begin position="265"/>
        <end position="274"/>
    </location>
</feature>
<dbReference type="InterPro" id="IPR014720">
    <property type="entry name" value="dsRBD_dom"/>
</dbReference>
<dbReference type="OrthoDB" id="5988181at2759"/>
<evidence type="ECO:0000256" key="2">
    <source>
        <dbReference type="ARBA" id="ARBA00022884"/>
    </source>
</evidence>
<comment type="caution">
    <text evidence="6">The sequence shown here is derived from an EMBL/GenBank/DDBJ whole genome shotgun (WGS) entry which is preliminary data.</text>
</comment>
<accession>A0A834YF33</accession>
<dbReference type="GO" id="GO:0003725">
    <property type="term" value="F:double-stranded RNA binding"/>
    <property type="evidence" value="ECO:0007669"/>
    <property type="project" value="InterPro"/>
</dbReference>
<sequence length="523" mass="57490">MTRSLNHHSNFSLSIRADDAHKDVPPCSPDGLPRLTHCSSKNKSWSEKSGGAGMYKNQLQELAQRSCFNLPSYACFREGPDHAPRFKASVNFNGEIFDCPSYCTTLRQAEHAAAEVALNTLTTRGPSRSLTARVLDETGVYKNLLQETAHRAGLNLPVYTTVRSGPGHMPVFTCSVELAAMNFTGEPAKTKKQAEKNAAMAAWSALKRMPNLGSSQSNTETTSSEEQDQVVVARVLSNYRPKNENKPVRQRDQNQARRRMVSGYRDNSTGSSSHNTMQYRQWRHMNLLSDFSSVCPTQPQNQQQSCFSALLPPPPLPTASKILPPTSSRDNSPSLYSSNMSISAQFRSKSQVQIQEILPPFEEHQKDEEWLDGKSDIIKKPIEKDPKSNSSSLFGPNPTYRPLELSNTGRLNVPLPDHSIQQTQIRSRPSRPPSSSSATAIPLPRILNTGGFHSHSIAPAVQIRSVIPVCAAPPMRPPTPNPQTPLMKETSPSLSALASVSSQPSQKGEEVSSASSKLKKLQL</sequence>
<organism evidence="6 7">
    <name type="scientific">Tetracentron sinense</name>
    <name type="common">Spur-leaf</name>
    <dbReference type="NCBI Taxonomy" id="13715"/>
    <lineage>
        <taxon>Eukaryota</taxon>
        <taxon>Viridiplantae</taxon>
        <taxon>Streptophyta</taxon>
        <taxon>Embryophyta</taxon>
        <taxon>Tracheophyta</taxon>
        <taxon>Spermatophyta</taxon>
        <taxon>Magnoliopsida</taxon>
        <taxon>Trochodendrales</taxon>
        <taxon>Trochodendraceae</taxon>
        <taxon>Tetracentron</taxon>
    </lineage>
</organism>
<feature type="compositionally biased region" description="Pro residues" evidence="4">
    <location>
        <begin position="474"/>
        <end position="483"/>
    </location>
</feature>
<feature type="region of interest" description="Disordered" evidence="4">
    <location>
        <begin position="317"/>
        <end position="337"/>
    </location>
</feature>
<dbReference type="Proteomes" id="UP000655225">
    <property type="component" value="Unassembled WGS sequence"/>
</dbReference>
<gene>
    <name evidence="6" type="ORF">HHK36_029379</name>
</gene>